<accession>A7S0I2</accession>
<dbReference type="InterPro" id="IPR017452">
    <property type="entry name" value="GPCR_Rhodpsn_7TM"/>
</dbReference>
<gene>
    <name evidence="9" type="ORF">NEMVEDRAFT_v1g204904</name>
</gene>
<evidence type="ECO:0000313" key="10">
    <source>
        <dbReference type="Proteomes" id="UP000001593"/>
    </source>
</evidence>
<evidence type="ECO:0000256" key="2">
    <source>
        <dbReference type="ARBA" id="ARBA00022475"/>
    </source>
</evidence>
<dbReference type="PANTHER" id="PTHR24241:SF76">
    <property type="entry name" value="NEUROPEPTIDE SIFAMIDE RECEPTOR"/>
    <property type="match status" value="1"/>
</dbReference>
<dbReference type="GO" id="GO:0032870">
    <property type="term" value="P:cellular response to hormone stimulus"/>
    <property type="evidence" value="ECO:0000318"/>
    <property type="project" value="GO_Central"/>
</dbReference>
<evidence type="ECO:0000256" key="6">
    <source>
        <dbReference type="ARBA" id="ARBA00023170"/>
    </source>
</evidence>
<dbReference type="GO" id="GO:0004930">
    <property type="term" value="F:G protein-coupled receptor activity"/>
    <property type="evidence" value="ECO:0000318"/>
    <property type="project" value="GO_Central"/>
</dbReference>
<dbReference type="EMBL" id="DS469561">
    <property type="protein sequence ID" value="EDO42684.1"/>
    <property type="molecule type" value="Genomic_DNA"/>
</dbReference>
<proteinExistence type="predicted"/>
<dbReference type="FunFam" id="1.20.1070.10:FF:000893">
    <property type="entry name" value="Predicted protein"/>
    <property type="match status" value="1"/>
</dbReference>
<keyword evidence="3 7" id="KW-0812">Transmembrane</keyword>
<feature type="transmembrane region" description="Helical" evidence="7">
    <location>
        <begin position="427"/>
        <end position="449"/>
    </location>
</feature>
<evidence type="ECO:0000256" key="4">
    <source>
        <dbReference type="ARBA" id="ARBA00022989"/>
    </source>
</evidence>
<keyword evidence="6" id="KW-0675">Receptor</keyword>
<feature type="transmembrane region" description="Helical" evidence="7">
    <location>
        <begin position="284"/>
        <end position="306"/>
    </location>
</feature>
<dbReference type="Gene3D" id="1.20.1070.10">
    <property type="entry name" value="Rhodopsin 7-helix transmembrane proteins"/>
    <property type="match status" value="1"/>
</dbReference>
<evidence type="ECO:0000256" key="3">
    <source>
        <dbReference type="ARBA" id="ARBA00022692"/>
    </source>
</evidence>
<reference evidence="9 10" key="1">
    <citation type="journal article" date="2007" name="Science">
        <title>Sea anemone genome reveals ancestral eumetazoan gene repertoire and genomic organization.</title>
        <authorList>
            <person name="Putnam N.H."/>
            <person name="Srivastava M."/>
            <person name="Hellsten U."/>
            <person name="Dirks B."/>
            <person name="Chapman J."/>
            <person name="Salamov A."/>
            <person name="Terry A."/>
            <person name="Shapiro H."/>
            <person name="Lindquist E."/>
            <person name="Kapitonov V.V."/>
            <person name="Jurka J."/>
            <person name="Genikhovich G."/>
            <person name="Grigoriev I.V."/>
            <person name="Lucas S.M."/>
            <person name="Steele R.E."/>
            <person name="Finnerty J.R."/>
            <person name="Technau U."/>
            <person name="Martindale M.Q."/>
            <person name="Rokhsar D.S."/>
        </authorList>
    </citation>
    <scope>NUCLEOTIDE SEQUENCE [LARGE SCALE GENOMIC DNA]</scope>
    <source>
        <strain evidence="10">CH2 X CH6</strain>
    </source>
</reference>
<dbReference type="GO" id="GO:0005886">
    <property type="term" value="C:plasma membrane"/>
    <property type="evidence" value="ECO:0000318"/>
    <property type="project" value="GO_Central"/>
</dbReference>
<sequence>MTKIYFQENKFRVLTGLSIVEKRLCNKTEYPARTSIDAYTYYPWIDPDIICRSSSTSEELPRLHKFKQVLLKSDLTTAFNERRNIELNLADNFQYLAKLVSRHDPAAQTVKAFSEDLRWRVIFHEYLQDSSIEETVYDTRKRYSEHGDVKSRARGHIFVRYGYTVFQLTGKEVSIPNTTKYRSIILLGFMFTDDFPECSIIVFNRWVLCKNRLIKCFRAVFRGLFSFIKSSNRVAYILGLTPDPEISNKKIKWLTGNLIVIGVERYLTIFHPSKLPTTDTCKRLVMASWFVGAFMTIAYPGSITVLKRFELGEGQYTLHCSSNSVELTKVLRITSLIIQYIIPAVSLTVMSVRVLKFLHRRRQQAHPLQVNSTFNASMRSTLWYYKDSYMFASLTLAFVFPYAAPILYAIVLAFIPGESSFSEYYVVRIVALFMCYSNTIINPIIYLYCMRDMRKRVREILSRVCACCVTMETTPPVVEIEITNLPHQRLEVRPPCVGVFTPPPSG</sequence>
<keyword evidence="2" id="KW-1003">Cell membrane</keyword>
<dbReference type="InterPro" id="IPR000276">
    <property type="entry name" value="GPCR_Rhodpsn"/>
</dbReference>
<dbReference type="SUPFAM" id="SSF81321">
    <property type="entry name" value="Family A G protein-coupled receptor-like"/>
    <property type="match status" value="1"/>
</dbReference>
<evidence type="ECO:0000256" key="1">
    <source>
        <dbReference type="ARBA" id="ARBA00004651"/>
    </source>
</evidence>
<feature type="domain" description="G-protein coupled receptors family 1 profile" evidence="8">
    <location>
        <begin position="258"/>
        <end position="446"/>
    </location>
</feature>
<dbReference type="PhylomeDB" id="A7S0I2"/>
<evidence type="ECO:0000259" key="8">
    <source>
        <dbReference type="PROSITE" id="PS50262"/>
    </source>
</evidence>
<evidence type="ECO:0000256" key="5">
    <source>
        <dbReference type="ARBA" id="ARBA00023136"/>
    </source>
</evidence>
<dbReference type="CDD" id="cd00637">
    <property type="entry name" value="7tm_classA_rhodopsin-like"/>
    <property type="match status" value="1"/>
</dbReference>
<feature type="transmembrane region" description="Helical" evidence="7">
    <location>
        <begin position="389"/>
        <end position="415"/>
    </location>
</feature>
<keyword evidence="10" id="KW-1185">Reference proteome</keyword>
<evidence type="ECO:0000313" key="9">
    <source>
        <dbReference type="EMBL" id="EDO42684.1"/>
    </source>
</evidence>
<dbReference type="PROSITE" id="PS50262">
    <property type="entry name" value="G_PROTEIN_RECEP_F1_2"/>
    <property type="match status" value="1"/>
</dbReference>
<dbReference type="InParanoid" id="A7S0I2"/>
<dbReference type="PANTHER" id="PTHR24241">
    <property type="entry name" value="NEUROPEPTIDE RECEPTOR-RELATED G-PROTEIN COUPLED RECEPTOR"/>
    <property type="match status" value="1"/>
</dbReference>
<dbReference type="PRINTS" id="PR00237">
    <property type="entry name" value="GPCRRHODOPSN"/>
</dbReference>
<name>A7S0I2_NEMVE</name>
<dbReference type="Proteomes" id="UP000001593">
    <property type="component" value="Unassembled WGS sequence"/>
</dbReference>
<dbReference type="Pfam" id="PF00001">
    <property type="entry name" value="7tm_1"/>
    <property type="match status" value="1"/>
</dbReference>
<dbReference type="HOGENOM" id="CLU_538949_0_0_1"/>
<evidence type="ECO:0000256" key="7">
    <source>
        <dbReference type="SAM" id="Phobius"/>
    </source>
</evidence>
<dbReference type="AlphaFoldDB" id="A7S0I2"/>
<keyword evidence="4 7" id="KW-1133">Transmembrane helix</keyword>
<keyword evidence="5 7" id="KW-0472">Membrane</keyword>
<organism evidence="9 10">
    <name type="scientific">Nematostella vectensis</name>
    <name type="common">Starlet sea anemone</name>
    <dbReference type="NCBI Taxonomy" id="45351"/>
    <lineage>
        <taxon>Eukaryota</taxon>
        <taxon>Metazoa</taxon>
        <taxon>Cnidaria</taxon>
        <taxon>Anthozoa</taxon>
        <taxon>Hexacorallia</taxon>
        <taxon>Actiniaria</taxon>
        <taxon>Edwardsiidae</taxon>
        <taxon>Nematostella</taxon>
    </lineage>
</organism>
<dbReference type="GO" id="GO:0007186">
    <property type="term" value="P:G protein-coupled receptor signaling pathway"/>
    <property type="evidence" value="ECO:0000318"/>
    <property type="project" value="GO_Central"/>
</dbReference>
<feature type="transmembrane region" description="Helical" evidence="7">
    <location>
        <begin position="337"/>
        <end position="355"/>
    </location>
</feature>
<protein>
    <recommendedName>
        <fullName evidence="8">G-protein coupled receptors family 1 profile domain-containing protein</fullName>
    </recommendedName>
</protein>
<comment type="subcellular location">
    <subcellularLocation>
        <location evidence="1">Cell membrane</location>
        <topology evidence="1">Multi-pass membrane protein</topology>
    </subcellularLocation>
</comment>